<accession>A0A367FKW8</accession>
<protein>
    <recommendedName>
        <fullName evidence="1">DUF6879 domain-containing protein</fullName>
    </recommendedName>
</protein>
<dbReference type="Pfam" id="PF21806">
    <property type="entry name" value="DUF6879"/>
    <property type="match status" value="1"/>
</dbReference>
<keyword evidence="3" id="KW-1185">Reference proteome</keyword>
<sequence>MESRTNDEEQPMVPLTDVFRRDLKVIEVAGVFERVRAAEAAVLPPEVYGPEFRAAYESAEGVVWKLERAQHFYEPYEPSWVAMTEGDWERSLRLVGEMRDGFPAEYDGYAEFRRARIVEWPLTPYMQWELHVLAARADAGERPRVVPASAVRAFERSGPLPELLIFESGLMYEVLYDAGGAHLGGRRITDPEVIDPCLAALTSLYDQGEELRAYVRREVAPLPAPAARTGTA</sequence>
<dbReference type="InterPro" id="IPR049244">
    <property type="entry name" value="DUF6879"/>
</dbReference>
<feature type="domain" description="DUF6879" evidence="1">
    <location>
        <begin position="51"/>
        <end position="215"/>
    </location>
</feature>
<gene>
    <name evidence="2" type="ORF">DQ384_14630</name>
</gene>
<evidence type="ECO:0000313" key="2">
    <source>
        <dbReference type="EMBL" id="RCG30539.1"/>
    </source>
</evidence>
<comment type="caution">
    <text evidence="2">The sequence shown here is derived from an EMBL/GenBank/DDBJ whole genome shotgun (WGS) entry which is preliminary data.</text>
</comment>
<dbReference type="Proteomes" id="UP000253094">
    <property type="component" value="Unassembled WGS sequence"/>
</dbReference>
<evidence type="ECO:0000259" key="1">
    <source>
        <dbReference type="Pfam" id="PF21806"/>
    </source>
</evidence>
<name>A0A367FKW8_9ACTN</name>
<proteinExistence type="predicted"/>
<dbReference type="AlphaFoldDB" id="A0A367FKW8"/>
<dbReference type="EMBL" id="QOIL01000007">
    <property type="protein sequence ID" value="RCG30539.1"/>
    <property type="molecule type" value="Genomic_DNA"/>
</dbReference>
<reference evidence="2 3" key="1">
    <citation type="submission" date="2018-06" db="EMBL/GenBank/DDBJ databases">
        <title>Sphaerisporangium craniellae sp. nov., isolated from a marine sponge in the South China Sea.</title>
        <authorList>
            <person name="Li L."/>
        </authorList>
    </citation>
    <scope>NUCLEOTIDE SEQUENCE [LARGE SCALE GENOMIC DNA]</scope>
    <source>
        <strain evidence="2 3">CCTCC AA 208026</strain>
    </source>
</reference>
<evidence type="ECO:0000313" key="3">
    <source>
        <dbReference type="Proteomes" id="UP000253094"/>
    </source>
</evidence>
<organism evidence="2 3">
    <name type="scientific">Sphaerisporangium album</name>
    <dbReference type="NCBI Taxonomy" id="509200"/>
    <lineage>
        <taxon>Bacteria</taxon>
        <taxon>Bacillati</taxon>
        <taxon>Actinomycetota</taxon>
        <taxon>Actinomycetes</taxon>
        <taxon>Streptosporangiales</taxon>
        <taxon>Streptosporangiaceae</taxon>
        <taxon>Sphaerisporangium</taxon>
    </lineage>
</organism>